<dbReference type="EMBL" id="PVBT01000002">
    <property type="protein sequence ID" value="PRD54996.1"/>
    <property type="molecule type" value="Genomic_DNA"/>
</dbReference>
<dbReference type="Gene3D" id="1.25.40.10">
    <property type="entry name" value="Tetratricopeptide repeat domain"/>
    <property type="match status" value="2"/>
</dbReference>
<dbReference type="InterPro" id="IPR019734">
    <property type="entry name" value="TPR_rpt"/>
</dbReference>
<keyword evidence="1" id="KW-0802">TPR repeat</keyword>
<dbReference type="Proteomes" id="UP000238563">
    <property type="component" value="Unassembled WGS sequence"/>
</dbReference>
<dbReference type="PANTHER" id="PTHR12558:SF13">
    <property type="entry name" value="CELL DIVISION CYCLE PROTEIN 27 HOMOLOG"/>
    <property type="match status" value="1"/>
</dbReference>
<dbReference type="PROSITE" id="PS50005">
    <property type="entry name" value="TPR"/>
    <property type="match status" value="2"/>
</dbReference>
<dbReference type="AlphaFoldDB" id="A0A2S9JP40"/>
<evidence type="ECO:0000313" key="3">
    <source>
        <dbReference type="EMBL" id="PRD54996.1"/>
    </source>
</evidence>
<dbReference type="PROSITE" id="PS51257">
    <property type="entry name" value="PROKAR_LIPOPROTEIN"/>
    <property type="match status" value="1"/>
</dbReference>
<dbReference type="SMART" id="SM00028">
    <property type="entry name" value="TPR"/>
    <property type="match status" value="2"/>
</dbReference>
<dbReference type="InterPro" id="IPR011990">
    <property type="entry name" value="TPR-like_helical_dom_sf"/>
</dbReference>
<accession>A0A2S9JP40</accession>
<keyword evidence="4" id="KW-1185">Reference proteome</keyword>
<protein>
    <submittedName>
        <fullName evidence="3">Pilus assembly protein TadD</fullName>
    </submittedName>
</protein>
<feature type="repeat" description="TPR" evidence="1">
    <location>
        <begin position="74"/>
        <end position="107"/>
    </location>
</feature>
<dbReference type="Pfam" id="PF14559">
    <property type="entry name" value="TPR_19"/>
    <property type="match status" value="1"/>
</dbReference>
<feature type="signal peptide" evidence="2">
    <location>
        <begin position="1"/>
        <end position="23"/>
    </location>
</feature>
<sequence>MRVRHFRKCTGLCLLFVAAATSACVSTAEQQAAQKPVNEQSRFLRVARDLDAKGESGTALALYERAAQMSGADATIQVKLGNARLKAGDTDGAEKAFRSALQINPQDTTALLGLGTLQLQRGDPAAAARTLAPAAEALNAVSAYNKLGTALVLSGNAAAAERAFTKALTLQPGNLDTKTNLALAQALSNKLPDASAGMNSVVASPLAEKRHFVNYMIILSMSGDLARARAIAVPDMTESQKSQILAKASKLHSIQDPTKRAQAIGLLASA</sequence>
<name>A0A2S9JP40_9HYPH</name>
<feature type="chain" id="PRO_5015462565" evidence="2">
    <location>
        <begin position="24"/>
        <end position="270"/>
    </location>
</feature>
<comment type="caution">
    <text evidence="3">The sequence shown here is derived from an EMBL/GenBank/DDBJ whole genome shotgun (WGS) entry which is preliminary data.</text>
</comment>
<gene>
    <name evidence="3" type="ORF">C5750_07310</name>
</gene>
<dbReference type="SUPFAM" id="SSF48452">
    <property type="entry name" value="TPR-like"/>
    <property type="match status" value="1"/>
</dbReference>
<keyword evidence="2" id="KW-0732">Signal</keyword>
<evidence type="ECO:0000256" key="2">
    <source>
        <dbReference type="SAM" id="SignalP"/>
    </source>
</evidence>
<organism evidence="3 4">
    <name type="scientific">Phyllobacterium myrsinacearum</name>
    <dbReference type="NCBI Taxonomy" id="28101"/>
    <lineage>
        <taxon>Bacteria</taxon>
        <taxon>Pseudomonadati</taxon>
        <taxon>Pseudomonadota</taxon>
        <taxon>Alphaproteobacteria</taxon>
        <taxon>Hyphomicrobiales</taxon>
        <taxon>Phyllobacteriaceae</taxon>
        <taxon>Phyllobacterium</taxon>
    </lineage>
</organism>
<feature type="repeat" description="TPR" evidence="1">
    <location>
        <begin position="141"/>
        <end position="174"/>
    </location>
</feature>
<reference evidence="3 4" key="1">
    <citation type="submission" date="2018-02" db="EMBL/GenBank/DDBJ databases">
        <title>The draft genome of Phyllobacterium myrsinacearum DSM5892.</title>
        <authorList>
            <person name="Li L."/>
            <person name="Liu L."/>
            <person name="Zhang X."/>
            <person name="Wang T."/>
        </authorList>
    </citation>
    <scope>NUCLEOTIDE SEQUENCE [LARGE SCALE GENOMIC DNA]</scope>
    <source>
        <strain evidence="3 4">DSM 5892</strain>
    </source>
</reference>
<dbReference type="RefSeq" id="WP_105733226.1">
    <property type="nucleotide sequence ID" value="NZ_PVBT01000002.1"/>
</dbReference>
<dbReference type="OrthoDB" id="8112627at2"/>
<dbReference type="PANTHER" id="PTHR12558">
    <property type="entry name" value="CELL DIVISION CYCLE 16,23,27"/>
    <property type="match status" value="1"/>
</dbReference>
<proteinExistence type="predicted"/>
<evidence type="ECO:0000313" key="4">
    <source>
        <dbReference type="Proteomes" id="UP000238563"/>
    </source>
</evidence>
<evidence type="ECO:0000256" key="1">
    <source>
        <dbReference type="PROSITE-ProRule" id="PRU00339"/>
    </source>
</evidence>